<feature type="transmembrane region" description="Helical" evidence="11">
    <location>
        <begin position="128"/>
        <end position="157"/>
    </location>
</feature>
<evidence type="ECO:0000313" key="13">
    <source>
        <dbReference type="EMBL" id="MSS34830.1"/>
    </source>
</evidence>
<dbReference type="GO" id="GO:0015774">
    <property type="term" value="P:polysaccharide transport"/>
    <property type="evidence" value="ECO:0007669"/>
    <property type="project" value="UniProtKB-KW"/>
</dbReference>
<comment type="subcellular location">
    <subcellularLocation>
        <location evidence="11">Cell inner membrane</location>
        <topology evidence="11">Multi-pass membrane protein</topology>
    </subcellularLocation>
    <subcellularLocation>
        <location evidence="1">Cell membrane</location>
        <topology evidence="1">Multi-pass membrane protein</topology>
    </subcellularLocation>
</comment>
<evidence type="ECO:0000256" key="10">
    <source>
        <dbReference type="ARBA" id="ARBA00023136"/>
    </source>
</evidence>
<evidence type="ECO:0000259" key="12">
    <source>
        <dbReference type="PROSITE" id="PS51012"/>
    </source>
</evidence>
<keyword evidence="10 11" id="KW-0472">Membrane</keyword>
<dbReference type="InterPro" id="IPR047817">
    <property type="entry name" value="ABC2_TM_bact-type"/>
</dbReference>
<evidence type="ECO:0000256" key="4">
    <source>
        <dbReference type="ARBA" id="ARBA00022475"/>
    </source>
</evidence>
<evidence type="ECO:0000256" key="9">
    <source>
        <dbReference type="ARBA" id="ARBA00023047"/>
    </source>
</evidence>
<dbReference type="Proteomes" id="UP000468995">
    <property type="component" value="Unassembled WGS sequence"/>
</dbReference>
<feature type="domain" description="ABC transmembrane type-2" evidence="12">
    <location>
        <begin position="15"/>
        <end position="241"/>
    </location>
</feature>
<dbReference type="EMBL" id="VINI01000062">
    <property type="protein sequence ID" value="MSS34830.1"/>
    <property type="molecule type" value="Genomic_DNA"/>
</dbReference>
<evidence type="ECO:0000256" key="7">
    <source>
        <dbReference type="ARBA" id="ARBA00022903"/>
    </source>
</evidence>
<dbReference type="GO" id="GO:0043190">
    <property type="term" value="C:ATP-binding cassette (ABC) transporter complex"/>
    <property type="evidence" value="ECO:0007669"/>
    <property type="project" value="InterPro"/>
</dbReference>
<sequence length="249" mass="28009">MTKREISSRYRGSALGIIWPFLTPLFMLIVYTFVFSVVFKAKWGGGVEESKSQFAIILFAGMIIHAFYCEVLMLSTNSIVGNSNYVKKVVFPLEILSLVTTLSALFNMFISMIVLFVISVILGDAIHWTIILTPLIILPIFVLAIGSGWIISALGVYIRDINQFMGIVTSILLFISPVFFSVKSVPLEFQRLINLNPLTFIIEEFRKVFIWGQLPNFTGLLIYLIASVIITSLAFLLFTKLRKGFADVL</sequence>
<feature type="transmembrane region" description="Helical" evidence="11">
    <location>
        <begin position="164"/>
        <end position="182"/>
    </location>
</feature>
<dbReference type="InterPro" id="IPR013525">
    <property type="entry name" value="ABC2_TM"/>
</dbReference>
<evidence type="ECO:0000256" key="8">
    <source>
        <dbReference type="ARBA" id="ARBA00022989"/>
    </source>
</evidence>
<dbReference type="GO" id="GO:0015920">
    <property type="term" value="P:lipopolysaccharide transport"/>
    <property type="evidence" value="ECO:0007669"/>
    <property type="project" value="TreeGrafter"/>
</dbReference>
<evidence type="ECO:0000256" key="2">
    <source>
        <dbReference type="ARBA" id="ARBA00007783"/>
    </source>
</evidence>
<accession>A0AAW9V4I8</accession>
<dbReference type="GO" id="GO:0140359">
    <property type="term" value="F:ABC-type transporter activity"/>
    <property type="evidence" value="ECO:0007669"/>
    <property type="project" value="InterPro"/>
</dbReference>
<dbReference type="PANTHER" id="PTHR30413:SF10">
    <property type="entry name" value="CAPSULE POLYSACCHARIDE EXPORT INNER-MEMBRANE PROTEIN CTRC"/>
    <property type="match status" value="1"/>
</dbReference>
<evidence type="ECO:0000313" key="14">
    <source>
        <dbReference type="Proteomes" id="UP000468995"/>
    </source>
</evidence>
<keyword evidence="9" id="KW-0625">Polysaccharide transport</keyword>
<dbReference type="PANTHER" id="PTHR30413">
    <property type="entry name" value="INNER MEMBRANE TRANSPORT PERMEASE"/>
    <property type="match status" value="1"/>
</dbReference>
<dbReference type="PROSITE" id="PS51012">
    <property type="entry name" value="ABC_TM2"/>
    <property type="match status" value="1"/>
</dbReference>
<organism evidence="13 14">
    <name type="scientific">Klebsiella pneumoniae</name>
    <dbReference type="NCBI Taxonomy" id="573"/>
    <lineage>
        <taxon>Bacteria</taxon>
        <taxon>Pseudomonadati</taxon>
        <taxon>Pseudomonadota</taxon>
        <taxon>Gammaproteobacteria</taxon>
        <taxon>Enterobacterales</taxon>
        <taxon>Enterobacteriaceae</taxon>
        <taxon>Klebsiella/Raoultella group</taxon>
        <taxon>Klebsiella</taxon>
        <taxon>Klebsiella pneumoniae complex</taxon>
    </lineage>
</organism>
<keyword evidence="3 11" id="KW-0813">Transport</keyword>
<protein>
    <recommendedName>
        <fullName evidence="11">Transport permease protein</fullName>
    </recommendedName>
</protein>
<keyword evidence="6 11" id="KW-0812">Transmembrane</keyword>
<feature type="transmembrane region" description="Helical" evidence="11">
    <location>
        <begin position="12"/>
        <end position="34"/>
    </location>
</feature>
<feature type="transmembrane region" description="Helical" evidence="11">
    <location>
        <begin position="220"/>
        <end position="239"/>
    </location>
</feature>
<dbReference type="PIRSF" id="PIRSF006648">
    <property type="entry name" value="DrrB"/>
    <property type="match status" value="1"/>
</dbReference>
<evidence type="ECO:0000256" key="1">
    <source>
        <dbReference type="ARBA" id="ARBA00004651"/>
    </source>
</evidence>
<comment type="caution">
    <text evidence="13">The sequence shown here is derived from an EMBL/GenBank/DDBJ whole genome shotgun (WGS) entry which is preliminary data.</text>
</comment>
<gene>
    <name evidence="13" type="ORF">FME62_29375</name>
</gene>
<keyword evidence="4 11" id="KW-1003">Cell membrane</keyword>
<dbReference type="PRINTS" id="PR00164">
    <property type="entry name" value="ABC2TRNSPORT"/>
</dbReference>
<reference evidence="13 14" key="1">
    <citation type="submission" date="2019-07" db="EMBL/GenBank/DDBJ databases">
        <title>Genome sequence of OXA-232-producing Klebsiella pneumoniae ST23 from septicemic neonate.</title>
        <authorList>
            <person name="Mukherjee S."/>
            <person name="Naha S."/>
            <person name="Bhadury P."/>
            <person name="Basu S."/>
        </authorList>
    </citation>
    <scope>NUCLEOTIDE SEQUENCE [LARGE SCALE GENOMIC DNA]</scope>
    <source>
        <strain evidence="13 14">EN5275</strain>
    </source>
</reference>
<evidence type="ECO:0000256" key="5">
    <source>
        <dbReference type="ARBA" id="ARBA00022597"/>
    </source>
</evidence>
<keyword evidence="7" id="KW-0972">Capsule biogenesis/degradation</keyword>
<evidence type="ECO:0000256" key="6">
    <source>
        <dbReference type="ARBA" id="ARBA00022692"/>
    </source>
</evidence>
<feature type="transmembrane region" description="Helical" evidence="11">
    <location>
        <begin position="54"/>
        <end position="74"/>
    </location>
</feature>
<proteinExistence type="inferred from homology"/>
<feature type="transmembrane region" description="Helical" evidence="11">
    <location>
        <begin position="95"/>
        <end position="122"/>
    </location>
</feature>
<comment type="similarity">
    <text evidence="2 11">Belongs to the ABC-2 integral membrane protein family.</text>
</comment>
<evidence type="ECO:0000256" key="3">
    <source>
        <dbReference type="ARBA" id="ARBA00022448"/>
    </source>
</evidence>
<keyword evidence="5" id="KW-0762">Sugar transport</keyword>
<dbReference type="Pfam" id="PF01061">
    <property type="entry name" value="ABC2_membrane"/>
    <property type="match status" value="1"/>
</dbReference>
<keyword evidence="8 11" id="KW-1133">Transmembrane helix</keyword>
<name>A0AAW9V4I8_KLEPN</name>
<dbReference type="AlphaFoldDB" id="A0AAW9V4I8"/>
<evidence type="ECO:0000256" key="11">
    <source>
        <dbReference type="RuleBase" id="RU361157"/>
    </source>
</evidence>
<dbReference type="InterPro" id="IPR000412">
    <property type="entry name" value="ABC_2_transport"/>
</dbReference>